<name>A0A1B6MPN7_9HEMI</name>
<organism evidence="2">
    <name type="scientific">Graphocephala atropunctata</name>
    <dbReference type="NCBI Taxonomy" id="36148"/>
    <lineage>
        <taxon>Eukaryota</taxon>
        <taxon>Metazoa</taxon>
        <taxon>Ecdysozoa</taxon>
        <taxon>Arthropoda</taxon>
        <taxon>Hexapoda</taxon>
        <taxon>Insecta</taxon>
        <taxon>Pterygota</taxon>
        <taxon>Neoptera</taxon>
        <taxon>Paraneoptera</taxon>
        <taxon>Hemiptera</taxon>
        <taxon>Auchenorrhyncha</taxon>
        <taxon>Membracoidea</taxon>
        <taxon>Cicadellidae</taxon>
        <taxon>Cicadellinae</taxon>
        <taxon>Cicadellini</taxon>
        <taxon>Graphocephala</taxon>
    </lineage>
</organism>
<sequence>MDTPIISATITCSSTPNNTLWGSASTVETTTVCIRSSLGCISGEVYKIDEDVSVLPTPGHTSEDVTVLVKTRDYGTVAVTGDLFEREEDLSEPSLWREVAGSQFPDKQETNRNKILAVADYIVPGHGPMFKVSQEIKNRLKPD</sequence>
<evidence type="ECO:0008006" key="3">
    <source>
        <dbReference type="Google" id="ProtNLM"/>
    </source>
</evidence>
<evidence type="ECO:0000313" key="1">
    <source>
        <dbReference type="EMBL" id="JAT08054.1"/>
    </source>
</evidence>
<dbReference type="EMBL" id="GEBQ01031923">
    <property type="protein sequence ID" value="JAT08054.1"/>
    <property type="molecule type" value="Transcribed_RNA"/>
</dbReference>
<evidence type="ECO:0000313" key="2">
    <source>
        <dbReference type="EMBL" id="JAT37918.1"/>
    </source>
</evidence>
<dbReference type="PANTHER" id="PTHR23200">
    <property type="entry name" value="METALLO-BETA-LACTAMASE DOMAIN-CONTAINING PROTEIN 1"/>
    <property type="match status" value="1"/>
</dbReference>
<gene>
    <name evidence="1" type="ORF">g.20255</name>
    <name evidence="2" type="ORF">g.20259</name>
</gene>
<reference evidence="2" key="1">
    <citation type="submission" date="2015-11" db="EMBL/GenBank/DDBJ databases">
        <title>De novo transcriptome assembly of four potential Pierce s Disease insect vectors from Arizona vineyards.</title>
        <authorList>
            <person name="Tassone E.E."/>
        </authorList>
    </citation>
    <scope>NUCLEOTIDE SEQUENCE</scope>
</reference>
<dbReference type="Gene3D" id="3.60.15.10">
    <property type="entry name" value="Ribonuclease Z/Hydroxyacylglutathione hydrolase-like"/>
    <property type="match status" value="1"/>
</dbReference>
<accession>A0A1B6MPN7</accession>
<dbReference type="InterPro" id="IPR036866">
    <property type="entry name" value="RibonucZ/Hydroxyglut_hydro"/>
</dbReference>
<dbReference type="PANTHER" id="PTHR23200:SF48">
    <property type="entry name" value="METALLO-BETA-LACTAMASE DOMAIN-CONTAINING PROTEIN 1"/>
    <property type="match status" value="1"/>
</dbReference>
<proteinExistence type="predicted"/>
<dbReference type="AlphaFoldDB" id="A0A1B6MPN7"/>
<dbReference type="InterPro" id="IPR039344">
    <property type="entry name" value="MBLAC1"/>
</dbReference>
<dbReference type="EMBL" id="GEBQ01002059">
    <property type="protein sequence ID" value="JAT37918.1"/>
    <property type="molecule type" value="Transcribed_RNA"/>
</dbReference>
<protein>
    <recommendedName>
        <fullName evidence="3">Metallo-beta-lactamase domain-containing protein</fullName>
    </recommendedName>
</protein>
<dbReference type="SUPFAM" id="SSF56281">
    <property type="entry name" value="Metallo-hydrolase/oxidoreductase"/>
    <property type="match status" value="1"/>
</dbReference>